<accession>A0ABQ7QNY6</accession>
<evidence type="ECO:0000313" key="1">
    <source>
        <dbReference type="EMBL" id="KAG7306765.1"/>
    </source>
</evidence>
<protein>
    <submittedName>
        <fullName evidence="1">Uncharacterized protein</fullName>
    </submittedName>
</protein>
<keyword evidence="2" id="KW-1185">Reference proteome</keyword>
<dbReference type="PROSITE" id="PS51257">
    <property type="entry name" value="PROKAR_LIPOPROTEIN"/>
    <property type="match status" value="1"/>
</dbReference>
<name>A0ABQ7QNY6_PLUXY</name>
<dbReference type="EMBL" id="JAHIBW010000011">
    <property type="protein sequence ID" value="KAG7306765.1"/>
    <property type="molecule type" value="Genomic_DNA"/>
</dbReference>
<evidence type="ECO:0000313" key="2">
    <source>
        <dbReference type="Proteomes" id="UP000823941"/>
    </source>
</evidence>
<comment type="caution">
    <text evidence="1">The sequence shown here is derived from an EMBL/GenBank/DDBJ whole genome shotgun (WGS) entry which is preliminary data.</text>
</comment>
<gene>
    <name evidence="1" type="ORF">JYU34_008198</name>
</gene>
<dbReference type="Proteomes" id="UP000823941">
    <property type="component" value="Chromosome 11"/>
</dbReference>
<sequence length="86" mass="9100">MCDRMRVINQLQNVMSAIQGCDSCCQPPPCCNACCGRPCCPPCCPPRCPGSLVTVYNAILAIGQPPVPVAAFDKATIAIGCHHCKH</sequence>
<organism evidence="1 2">
    <name type="scientific">Plutella xylostella</name>
    <name type="common">Diamondback moth</name>
    <name type="synonym">Plutella maculipennis</name>
    <dbReference type="NCBI Taxonomy" id="51655"/>
    <lineage>
        <taxon>Eukaryota</taxon>
        <taxon>Metazoa</taxon>
        <taxon>Ecdysozoa</taxon>
        <taxon>Arthropoda</taxon>
        <taxon>Hexapoda</taxon>
        <taxon>Insecta</taxon>
        <taxon>Pterygota</taxon>
        <taxon>Neoptera</taxon>
        <taxon>Endopterygota</taxon>
        <taxon>Lepidoptera</taxon>
        <taxon>Glossata</taxon>
        <taxon>Ditrysia</taxon>
        <taxon>Yponomeutoidea</taxon>
        <taxon>Plutellidae</taxon>
        <taxon>Plutella</taxon>
    </lineage>
</organism>
<proteinExistence type="predicted"/>
<reference evidence="1 2" key="1">
    <citation type="submission" date="2021-06" db="EMBL/GenBank/DDBJ databases">
        <title>A haploid diamondback moth (Plutella xylostella L.) genome assembly resolves 31 chromosomes and identifies a diamide resistance mutation.</title>
        <authorList>
            <person name="Ward C.M."/>
            <person name="Perry K.D."/>
            <person name="Baker G."/>
            <person name="Powis K."/>
            <person name="Heckel D.G."/>
            <person name="Baxter S.W."/>
        </authorList>
    </citation>
    <scope>NUCLEOTIDE SEQUENCE [LARGE SCALE GENOMIC DNA]</scope>
    <source>
        <strain evidence="1 2">LV</strain>
        <tissue evidence="1">Single pupa</tissue>
    </source>
</reference>